<dbReference type="PANTHER" id="PTHR12917:SF18">
    <property type="entry name" value="DNA DAMAGE-INDUCIBLE PROTEIN 1-LIKE"/>
    <property type="match status" value="1"/>
</dbReference>
<keyword evidence="3" id="KW-1185">Reference proteome</keyword>
<feature type="region of interest" description="Disordered" evidence="1">
    <location>
        <begin position="219"/>
        <end position="260"/>
    </location>
</feature>
<protein>
    <submittedName>
        <fullName evidence="2">Uncharacterized protein</fullName>
    </submittedName>
</protein>
<evidence type="ECO:0000256" key="1">
    <source>
        <dbReference type="SAM" id="MobiDB-lite"/>
    </source>
</evidence>
<dbReference type="OrthoDB" id="1939491at2759"/>
<accession>A0A7J0H945</accession>
<evidence type="ECO:0000313" key="3">
    <source>
        <dbReference type="Proteomes" id="UP000585474"/>
    </source>
</evidence>
<dbReference type="EMBL" id="BJWL01000028">
    <property type="protein sequence ID" value="GFZ19485.1"/>
    <property type="molecule type" value="Genomic_DNA"/>
</dbReference>
<organism evidence="2 3">
    <name type="scientific">Actinidia rufa</name>
    <dbReference type="NCBI Taxonomy" id="165716"/>
    <lineage>
        <taxon>Eukaryota</taxon>
        <taxon>Viridiplantae</taxon>
        <taxon>Streptophyta</taxon>
        <taxon>Embryophyta</taxon>
        <taxon>Tracheophyta</taxon>
        <taxon>Spermatophyta</taxon>
        <taxon>Magnoliopsida</taxon>
        <taxon>eudicotyledons</taxon>
        <taxon>Gunneridae</taxon>
        <taxon>Pentapetalae</taxon>
        <taxon>asterids</taxon>
        <taxon>Ericales</taxon>
        <taxon>Actinidiaceae</taxon>
        <taxon>Actinidia</taxon>
    </lineage>
</organism>
<proteinExistence type="predicted"/>
<sequence>MTTFETRLDKVEHAMADGQEKFEELGQSIARLEGEGAELRGEMQATLNLVVDDLRKYIDSKYDLVHAEIGAIREEMKEIKGDVSLCKAAAAQVKVKETPKSKAGKGLMYMDVHLNGIPTKAMLDTGASHNFITMDEAKRLGLSMTKGQGWLKAVNSTAKPLLGAAQGVEIHIGPWSGRIDLTVAPMDDFKVVLGMDLLGKVKAVPLPFLRSLAILEEDTPCCPNDGRKQEQQSSPIGNATQERVQQGRSDLHGCLKGGDR</sequence>
<dbReference type="Proteomes" id="UP000585474">
    <property type="component" value="Unassembled WGS sequence"/>
</dbReference>
<name>A0A7J0H945_9ERIC</name>
<gene>
    <name evidence="2" type="ORF">Acr_28g0001900</name>
</gene>
<dbReference type="Gene3D" id="2.40.70.10">
    <property type="entry name" value="Acid Proteases"/>
    <property type="match status" value="1"/>
</dbReference>
<feature type="compositionally biased region" description="Polar residues" evidence="1">
    <location>
        <begin position="231"/>
        <end position="248"/>
    </location>
</feature>
<dbReference type="Pfam" id="PF13975">
    <property type="entry name" value="gag-asp_proteas"/>
    <property type="match status" value="1"/>
</dbReference>
<dbReference type="PANTHER" id="PTHR12917">
    <property type="entry name" value="ASPARTYL PROTEASE DDI-RELATED"/>
    <property type="match status" value="1"/>
</dbReference>
<dbReference type="AlphaFoldDB" id="A0A7J0H945"/>
<reference evidence="2 3" key="1">
    <citation type="submission" date="2019-07" db="EMBL/GenBank/DDBJ databases">
        <title>De Novo Assembly of kiwifruit Actinidia rufa.</title>
        <authorList>
            <person name="Sugita-Konishi S."/>
            <person name="Sato K."/>
            <person name="Mori E."/>
            <person name="Abe Y."/>
            <person name="Kisaki G."/>
            <person name="Hamano K."/>
            <person name="Suezawa K."/>
            <person name="Otani M."/>
            <person name="Fukuda T."/>
            <person name="Manabe T."/>
            <person name="Gomi K."/>
            <person name="Tabuchi M."/>
            <person name="Akimitsu K."/>
            <person name="Kataoka I."/>
        </authorList>
    </citation>
    <scope>NUCLEOTIDE SEQUENCE [LARGE SCALE GENOMIC DNA]</scope>
    <source>
        <strain evidence="3">cv. Fuchu</strain>
    </source>
</reference>
<comment type="caution">
    <text evidence="2">The sequence shown here is derived from an EMBL/GenBank/DDBJ whole genome shotgun (WGS) entry which is preliminary data.</text>
</comment>
<dbReference type="CDD" id="cd00303">
    <property type="entry name" value="retropepsin_like"/>
    <property type="match status" value="1"/>
</dbReference>
<dbReference type="InterPro" id="IPR021109">
    <property type="entry name" value="Peptidase_aspartic_dom_sf"/>
</dbReference>
<feature type="compositionally biased region" description="Basic and acidic residues" evidence="1">
    <location>
        <begin position="249"/>
        <end position="260"/>
    </location>
</feature>
<evidence type="ECO:0000313" key="2">
    <source>
        <dbReference type="EMBL" id="GFZ19485.1"/>
    </source>
</evidence>
<dbReference type="SUPFAM" id="SSF50630">
    <property type="entry name" value="Acid proteases"/>
    <property type="match status" value="1"/>
</dbReference>